<sequence>MNRALSKIIAIILSEPITVRRVLRRALAVYGAAAILSLFKLRRAGPKVRRALTTKIFQDASWLLALLNGYPVARKILKNKFLSFNVALVPVLQLPVPPSASSYALLESTVDAVRNAHLPIARSIQFDDAAWNLARQAALSLLVPLLLKTRNTRVKGLLFSHKSIMRDFLALFALWNTISLYSFVKSSLYKQEDRQKRRGIDSNKDRETHNTLNSRVLKDKFREISELRTSRGTWDKVISCCFGENLTVAAKWAMWRQLLWFLMRVEKKPCSNMQLSSMLMLGFYVLDNSYSRMFVRPGVLRYLSRILIADRLQRSGNWQKTAVWAAFNLSFWNKMQEEVERP</sequence>
<dbReference type="Proteomes" id="UP000236544">
    <property type="component" value="Unassembled WGS sequence"/>
</dbReference>
<accession>A0A0P1KWU6</accession>
<keyword evidence="2" id="KW-1185">Reference proteome</keyword>
<dbReference type="OrthoDB" id="4063341at2759"/>
<organism evidence="1 2">
    <name type="scientific">Lachancea quebecensis</name>
    <dbReference type="NCBI Taxonomy" id="1654605"/>
    <lineage>
        <taxon>Eukaryota</taxon>
        <taxon>Fungi</taxon>
        <taxon>Dikarya</taxon>
        <taxon>Ascomycota</taxon>
        <taxon>Saccharomycotina</taxon>
        <taxon>Saccharomycetes</taxon>
        <taxon>Saccharomycetales</taxon>
        <taxon>Saccharomycetaceae</taxon>
        <taxon>Lachancea</taxon>
    </lineage>
</organism>
<name>A0A0P1KWU6_9SACH</name>
<evidence type="ECO:0000313" key="2">
    <source>
        <dbReference type="Proteomes" id="UP000236544"/>
    </source>
</evidence>
<dbReference type="AlphaFoldDB" id="A0A0P1KWU6"/>
<gene>
    <name evidence="1" type="ORF">LAQU0_S17e00628g</name>
</gene>
<dbReference type="EMBL" id="LN890555">
    <property type="protein sequence ID" value="CUS24514.1"/>
    <property type="molecule type" value="Genomic_DNA"/>
</dbReference>
<proteinExistence type="predicted"/>
<reference evidence="2" key="1">
    <citation type="submission" date="2015-10" db="EMBL/GenBank/DDBJ databases">
        <authorList>
            <person name="Devillers H."/>
        </authorList>
    </citation>
    <scope>NUCLEOTIDE SEQUENCE [LARGE SCALE GENOMIC DNA]</scope>
</reference>
<protein>
    <submittedName>
        <fullName evidence="1">LAQU0S17e00628g1_1</fullName>
    </submittedName>
</protein>
<evidence type="ECO:0000313" key="1">
    <source>
        <dbReference type="EMBL" id="CUS24514.1"/>
    </source>
</evidence>